<dbReference type="Proteomes" id="UP000306697">
    <property type="component" value="Unassembled WGS sequence"/>
</dbReference>
<dbReference type="InterPro" id="IPR005475">
    <property type="entry name" value="Transketolase-like_Pyr-bd"/>
</dbReference>
<dbReference type="AlphaFoldDB" id="A0A4S5BAT5"/>
<feature type="domain" description="Transketolase-like pyrimidine-binding" evidence="4">
    <location>
        <begin position="11"/>
        <end position="177"/>
    </location>
</feature>
<dbReference type="InterPro" id="IPR033248">
    <property type="entry name" value="Transketolase_C"/>
</dbReference>
<dbReference type="Pfam" id="PF02780">
    <property type="entry name" value="Transketolase_C"/>
    <property type="match status" value="1"/>
</dbReference>
<protein>
    <submittedName>
        <fullName evidence="5">Transketolase family protein</fullName>
    </submittedName>
</protein>
<sequence length="322" mass="34697">MIVNELIPEPQAMRDAFCDKLIALAENDPDLVVLDADLMGAMGTKPFLKRFPNRAIDCGIQEANMVSVAAGLSLTGKVPFVHTFAPFMSRRATDQVFISGAYQGANVKLIGSDPGITAQTNGGTHMPFEDMGIMRSIPTMTVIEPTDATMLNSVMDWMAGTYGMQYMRLVRKSCTKVYETGTQFTVGKASTLVSEPGAEVTIIASGWCVVESLKAVELLHHEGIVVRVLDMFTWKPLDERAVIDAAYDTGAIVTAENHSITTGLAAAVSEVVVRHEPVPMEFVGVHDRFGQVGKADYLAEQYGLAAVDIVAAAKRAVARKPA</sequence>
<dbReference type="Gene3D" id="3.40.50.970">
    <property type="match status" value="1"/>
</dbReference>
<dbReference type="InterPro" id="IPR029061">
    <property type="entry name" value="THDP-binding"/>
</dbReference>
<comment type="caution">
    <text evidence="5">The sequence shown here is derived from an EMBL/GenBank/DDBJ whole genome shotgun (WGS) entry which is preliminary data.</text>
</comment>
<dbReference type="RefSeq" id="WP_136500709.1">
    <property type="nucleotide sequence ID" value="NZ_CABHMM010000001.1"/>
</dbReference>
<evidence type="ECO:0000256" key="2">
    <source>
        <dbReference type="ARBA" id="ARBA00007131"/>
    </source>
</evidence>
<evidence type="ECO:0000259" key="4">
    <source>
        <dbReference type="SMART" id="SM00861"/>
    </source>
</evidence>
<comment type="similarity">
    <text evidence="2">Belongs to the transketolase family.</text>
</comment>
<dbReference type="SUPFAM" id="SSF52518">
    <property type="entry name" value="Thiamin diphosphate-binding fold (THDP-binding)"/>
    <property type="match status" value="1"/>
</dbReference>
<dbReference type="GO" id="GO:0000287">
    <property type="term" value="F:magnesium ion binding"/>
    <property type="evidence" value="ECO:0007669"/>
    <property type="project" value="UniProtKB-ARBA"/>
</dbReference>
<dbReference type="InterPro" id="IPR009014">
    <property type="entry name" value="Transketo_C/PFOR_II"/>
</dbReference>
<dbReference type="CDD" id="cd07033">
    <property type="entry name" value="TPP_PYR_DXS_TK_like"/>
    <property type="match status" value="1"/>
</dbReference>
<name>A0A4S5BAT5_BIFLI</name>
<evidence type="ECO:0000313" key="5">
    <source>
        <dbReference type="EMBL" id="THJ29204.1"/>
    </source>
</evidence>
<evidence type="ECO:0000256" key="1">
    <source>
        <dbReference type="ARBA" id="ARBA00001964"/>
    </source>
</evidence>
<reference evidence="5 6" key="1">
    <citation type="submission" date="2019-04" db="EMBL/GenBank/DDBJ databases">
        <title>Genome Announcement To Ensure Probiotic Safety of Bifidobacterium longum subsp infantis UBBI-01.</title>
        <authorList>
            <person name="Sulthana A."/>
            <person name="Lakshmi S.G."/>
            <person name="Madempudi R.S."/>
        </authorList>
    </citation>
    <scope>NUCLEOTIDE SEQUENCE [LARGE SCALE GENOMIC DNA]</scope>
    <source>
        <strain evidence="5 6">UBBI-01</strain>
    </source>
</reference>
<evidence type="ECO:0000313" key="6">
    <source>
        <dbReference type="Proteomes" id="UP000306697"/>
    </source>
</evidence>
<dbReference type="InterPro" id="IPR051157">
    <property type="entry name" value="PDH/Transketolase"/>
</dbReference>
<evidence type="ECO:0000256" key="3">
    <source>
        <dbReference type="ARBA" id="ARBA00023052"/>
    </source>
</evidence>
<dbReference type="SMART" id="SM00861">
    <property type="entry name" value="Transket_pyr"/>
    <property type="match status" value="1"/>
</dbReference>
<dbReference type="EMBL" id="SSWL01000010">
    <property type="protein sequence ID" value="THJ29204.1"/>
    <property type="molecule type" value="Genomic_DNA"/>
</dbReference>
<dbReference type="Gene3D" id="3.40.50.920">
    <property type="match status" value="1"/>
</dbReference>
<dbReference type="Pfam" id="PF02779">
    <property type="entry name" value="Transket_pyr"/>
    <property type="match status" value="1"/>
</dbReference>
<comment type="cofactor">
    <cofactor evidence="1">
        <name>thiamine diphosphate</name>
        <dbReference type="ChEBI" id="CHEBI:58937"/>
    </cofactor>
</comment>
<organism evidence="5 6">
    <name type="scientific">Bifidobacterium longum subsp. infantis</name>
    <dbReference type="NCBI Taxonomy" id="1682"/>
    <lineage>
        <taxon>Bacteria</taxon>
        <taxon>Bacillati</taxon>
        <taxon>Actinomycetota</taxon>
        <taxon>Actinomycetes</taxon>
        <taxon>Bifidobacteriales</taxon>
        <taxon>Bifidobacteriaceae</taxon>
        <taxon>Bifidobacterium</taxon>
    </lineage>
</organism>
<dbReference type="PANTHER" id="PTHR43825:SF1">
    <property type="entry name" value="TRANSKETOLASE-LIKE PYRIMIDINE-BINDING DOMAIN-CONTAINING PROTEIN"/>
    <property type="match status" value="1"/>
</dbReference>
<gene>
    <name evidence="5" type="ORF">E6L38_07755</name>
</gene>
<dbReference type="SUPFAM" id="SSF52922">
    <property type="entry name" value="TK C-terminal domain-like"/>
    <property type="match status" value="1"/>
</dbReference>
<dbReference type="PANTHER" id="PTHR43825">
    <property type="entry name" value="PYRUVATE DEHYDROGENASE E1 COMPONENT"/>
    <property type="match status" value="1"/>
</dbReference>
<keyword evidence="3" id="KW-0786">Thiamine pyrophosphate</keyword>
<dbReference type="FunFam" id="3.40.50.970:FF:000129">
    <property type="entry name" value="Transketolase"/>
    <property type="match status" value="1"/>
</dbReference>
<proteinExistence type="inferred from homology"/>
<accession>A0A4S5BAT5</accession>